<dbReference type="CDD" id="cd23992">
    <property type="entry name" value="PBP_GOBP"/>
    <property type="match status" value="1"/>
</dbReference>
<dbReference type="InterPro" id="IPR006170">
    <property type="entry name" value="PBP/GOBP"/>
</dbReference>
<dbReference type="InterPro" id="IPR036728">
    <property type="entry name" value="PBP_GOBP_sf"/>
</dbReference>
<comment type="similarity">
    <text evidence="2">Belongs to the PBP/GOBP family.</text>
</comment>
<dbReference type="GO" id="GO:0005615">
    <property type="term" value="C:extracellular space"/>
    <property type="evidence" value="ECO:0007669"/>
    <property type="project" value="TreeGrafter"/>
</dbReference>
<reference evidence="6" key="1">
    <citation type="submission" date="2018-09" db="EMBL/GenBank/DDBJ databases">
        <title>Identification and expression analysis of chemosensory genes in citrus fruit fly Bactrocera minax.</title>
        <authorList>
            <person name="Lu Y."/>
            <person name="Yu T."/>
            <person name="Cheng J."/>
        </authorList>
    </citation>
    <scope>NUCLEOTIDE SEQUENCE</scope>
    <source>
        <strain evidence="6">Bmi006856</strain>
    </source>
</reference>
<dbReference type="AlphaFoldDB" id="A0A3G2LEG9"/>
<dbReference type="GO" id="GO:0007608">
    <property type="term" value="P:sensory perception of smell"/>
    <property type="evidence" value="ECO:0007669"/>
    <property type="project" value="TreeGrafter"/>
</dbReference>
<dbReference type="SUPFAM" id="SSF47565">
    <property type="entry name" value="Insect pheromone/odorant-binding proteins"/>
    <property type="match status" value="1"/>
</dbReference>
<evidence type="ECO:0000256" key="3">
    <source>
        <dbReference type="ARBA" id="ARBA00022525"/>
    </source>
</evidence>
<organism evidence="6">
    <name type="scientific">Bactrocera minax</name>
    <name type="common">Chinese citrus fly</name>
    <dbReference type="NCBI Taxonomy" id="104690"/>
    <lineage>
        <taxon>Eukaryota</taxon>
        <taxon>Metazoa</taxon>
        <taxon>Ecdysozoa</taxon>
        <taxon>Arthropoda</taxon>
        <taxon>Hexapoda</taxon>
        <taxon>Insecta</taxon>
        <taxon>Pterygota</taxon>
        <taxon>Neoptera</taxon>
        <taxon>Endopterygota</taxon>
        <taxon>Diptera</taxon>
        <taxon>Brachycera</taxon>
        <taxon>Muscomorpha</taxon>
        <taxon>Tephritoidea</taxon>
        <taxon>Tephritidae</taxon>
        <taxon>Bactrocera</taxon>
        <taxon>Tetradacus</taxon>
    </lineage>
</organism>
<keyword evidence="4 5" id="KW-0732">Signal</keyword>
<dbReference type="GO" id="GO:0005549">
    <property type="term" value="F:odorant binding"/>
    <property type="evidence" value="ECO:0007669"/>
    <property type="project" value="InterPro"/>
</dbReference>
<evidence type="ECO:0000256" key="5">
    <source>
        <dbReference type="SAM" id="SignalP"/>
    </source>
</evidence>
<dbReference type="FunFam" id="1.10.238.20:FF:000001">
    <property type="entry name" value="General odorant-binding protein lush"/>
    <property type="match status" value="1"/>
</dbReference>
<protein>
    <submittedName>
        <fullName evidence="6">Odorant-binding protein 56d</fullName>
    </submittedName>
</protein>
<dbReference type="PANTHER" id="PTHR11857">
    <property type="entry name" value="ODORANT BINDING PROTEIN-RELATED"/>
    <property type="match status" value="1"/>
</dbReference>
<sequence>MKFFTIVAVFAFVAVAAAQEGIKLSEEQKQKVHTLGAECLTETGASEAAVRAVGKGDLSQVDDKVKCFAKCLQGKLGYFENGQVNEAVVQSSLGKVVGEEKIKAIQAKCNGLKGTDDCDTAFLLHKCYVAENASTLV</sequence>
<dbReference type="PANTHER" id="PTHR11857:SF43">
    <property type="entry name" value="GEO07291P1-RELATED"/>
    <property type="match status" value="1"/>
</dbReference>
<dbReference type="SMART" id="SM00708">
    <property type="entry name" value="PhBP"/>
    <property type="match status" value="1"/>
</dbReference>
<feature type="chain" id="PRO_5018333212" evidence="5">
    <location>
        <begin position="19"/>
        <end position="137"/>
    </location>
</feature>
<dbReference type="Pfam" id="PF01395">
    <property type="entry name" value="PBP_GOBP"/>
    <property type="match status" value="1"/>
</dbReference>
<evidence type="ECO:0000256" key="1">
    <source>
        <dbReference type="ARBA" id="ARBA00004613"/>
    </source>
</evidence>
<comment type="subcellular location">
    <subcellularLocation>
        <location evidence="1">Secreted</location>
    </subcellularLocation>
</comment>
<dbReference type="EMBL" id="MH937226">
    <property type="protein sequence ID" value="AYN70641.1"/>
    <property type="molecule type" value="mRNA"/>
</dbReference>
<evidence type="ECO:0000256" key="4">
    <source>
        <dbReference type="ARBA" id="ARBA00022729"/>
    </source>
</evidence>
<dbReference type="SMR" id="A0A3G2LEG9"/>
<gene>
    <name evidence="6" type="primary">OBP56d</name>
</gene>
<feature type="signal peptide" evidence="5">
    <location>
        <begin position="1"/>
        <end position="18"/>
    </location>
</feature>
<proteinExistence type="evidence at transcript level"/>
<evidence type="ECO:0000313" key="6">
    <source>
        <dbReference type="EMBL" id="AYN70641.1"/>
    </source>
</evidence>
<keyword evidence="3" id="KW-0964">Secreted</keyword>
<dbReference type="Gene3D" id="1.10.238.20">
    <property type="entry name" value="Pheromone/general odorant binding protein domain"/>
    <property type="match status" value="1"/>
</dbReference>
<accession>A0A3G2LEG9</accession>
<evidence type="ECO:0000256" key="2">
    <source>
        <dbReference type="ARBA" id="ARBA00008098"/>
    </source>
</evidence>
<name>A0A3G2LEG9_9MUSC</name>